<evidence type="ECO:0000256" key="1">
    <source>
        <dbReference type="SAM" id="MobiDB-lite"/>
    </source>
</evidence>
<protein>
    <recommendedName>
        <fullName evidence="2">Clr5 domain-containing protein</fullName>
    </recommendedName>
</protein>
<keyword evidence="4" id="KW-1185">Reference proteome</keyword>
<dbReference type="InterPro" id="IPR025676">
    <property type="entry name" value="Clr5_dom"/>
</dbReference>
<reference evidence="3 4" key="1">
    <citation type="submission" date="2024-02" db="EMBL/GenBank/DDBJ databases">
        <title>De novo assembly and annotation of 12 fungi associated with fruit tree decline syndrome in Ontario, Canada.</title>
        <authorList>
            <person name="Sulman M."/>
            <person name="Ellouze W."/>
            <person name="Ilyukhin E."/>
        </authorList>
    </citation>
    <scope>NUCLEOTIDE SEQUENCE [LARGE SCALE GENOMIC DNA]</scope>
    <source>
        <strain evidence="3 4">M169</strain>
    </source>
</reference>
<comment type="caution">
    <text evidence="3">The sequence shown here is derived from an EMBL/GenBank/DDBJ whole genome shotgun (WGS) entry which is preliminary data.</text>
</comment>
<feature type="compositionally biased region" description="Low complexity" evidence="1">
    <location>
        <begin position="1"/>
        <end position="15"/>
    </location>
</feature>
<gene>
    <name evidence="3" type="ORF">SLS63_000735</name>
</gene>
<feature type="domain" description="Clr5" evidence="2">
    <location>
        <begin position="39"/>
        <end position="91"/>
    </location>
</feature>
<organism evidence="3 4">
    <name type="scientific">Diaporthe eres</name>
    <name type="common">Phomopsis oblonga</name>
    <dbReference type="NCBI Taxonomy" id="83184"/>
    <lineage>
        <taxon>Eukaryota</taxon>
        <taxon>Fungi</taxon>
        <taxon>Dikarya</taxon>
        <taxon>Ascomycota</taxon>
        <taxon>Pezizomycotina</taxon>
        <taxon>Sordariomycetes</taxon>
        <taxon>Sordariomycetidae</taxon>
        <taxon>Diaporthales</taxon>
        <taxon>Diaporthaceae</taxon>
        <taxon>Diaporthe</taxon>
        <taxon>Diaporthe eres species complex</taxon>
    </lineage>
</organism>
<evidence type="ECO:0000259" key="2">
    <source>
        <dbReference type="Pfam" id="PF14420"/>
    </source>
</evidence>
<dbReference type="PANTHER" id="PTHR38788">
    <property type="entry name" value="CLR5 DOMAIN-CONTAINING PROTEIN"/>
    <property type="match status" value="1"/>
</dbReference>
<proteinExistence type="predicted"/>
<evidence type="ECO:0000313" key="3">
    <source>
        <dbReference type="EMBL" id="KAK7741182.1"/>
    </source>
</evidence>
<sequence length="533" mass="60194">MASEAAFADPAVAGDAVDETPEPPTYRLPNRTAPSSMPDDPWTAYRPIIERLYIEENKPLREVIQVMEAEHGFRSTAKSYKRRLKAWGLTKYIKLQTEHDEPVVQEAFPDGTRALATRQRHGYVELANGRLVDAKSLAMHLKRKARIRNAAQWKRRYEVLSPGAVVCAPDRFRVLEGVYANVRAYMMGRFEESITTPQEVDIARGWNPHSGRWLRFSAAVRTACEEGKMDEAIVWMRHAPEELGLLLRHQPSNTLNNFFRFLAQSIRYIDPQDPAGSQFLKVVKALIKFGVAYLDQNAAFLNLSTRHPLYRLFDCLARVDDHELLQAAWKGWKVGCQSWYDMMEEPAAWSANVDYLNIASLGGCGVSELPTEMGAILDKTVKRYEADGRQNPKYLASLWNMAVYEELIASNLARDPRSKSDTLVTCKTAHPRGLAADARTAALGAPMNVINSSRPRRALDQCIESMKQTVAFMGEEYGNNSPLVLQFMREMEYGMYEAGEMEVAAEVAKLLELRSSPLKSRVSMSLDQGMMNM</sequence>
<dbReference type="EMBL" id="JAKNSF020000002">
    <property type="protein sequence ID" value="KAK7741182.1"/>
    <property type="molecule type" value="Genomic_DNA"/>
</dbReference>
<dbReference type="Pfam" id="PF14420">
    <property type="entry name" value="Clr5"/>
    <property type="match status" value="1"/>
</dbReference>
<name>A0ABR1PN32_DIAER</name>
<dbReference type="PANTHER" id="PTHR38788:SF3">
    <property type="entry name" value="CLR5 DOMAIN-CONTAINING PROTEIN"/>
    <property type="match status" value="1"/>
</dbReference>
<feature type="region of interest" description="Disordered" evidence="1">
    <location>
        <begin position="1"/>
        <end position="40"/>
    </location>
</feature>
<evidence type="ECO:0000313" key="4">
    <source>
        <dbReference type="Proteomes" id="UP001430848"/>
    </source>
</evidence>
<dbReference type="Proteomes" id="UP001430848">
    <property type="component" value="Unassembled WGS sequence"/>
</dbReference>
<accession>A0ABR1PN32</accession>